<dbReference type="EMBL" id="AXUP01000039">
    <property type="protein sequence ID" value="ESW40692.1"/>
    <property type="molecule type" value="Genomic_DNA"/>
</dbReference>
<evidence type="ECO:0000313" key="1">
    <source>
        <dbReference type="EMBL" id="ESW40692.1"/>
    </source>
</evidence>
<dbReference type="Proteomes" id="UP000018511">
    <property type="component" value="Unassembled WGS sequence"/>
</dbReference>
<reference evidence="1 2" key="1">
    <citation type="submission" date="2013-10" db="EMBL/GenBank/DDBJ databases">
        <title>Whole Genome Shotgun Sequence of Pseudomonas taiwanensis SJ9.</title>
        <authorList>
            <person name="Hong S.-J."/>
            <person name="Shin J.-H."/>
        </authorList>
    </citation>
    <scope>NUCLEOTIDE SEQUENCE [LARGE SCALE GENOMIC DNA]</scope>
    <source>
        <strain evidence="1 2">SJ9</strain>
    </source>
</reference>
<name>V7DEG7_9PSED</name>
<gene>
    <name evidence="1" type="ORF">O164_04740</name>
</gene>
<comment type="caution">
    <text evidence="1">The sequence shown here is derived from an EMBL/GenBank/DDBJ whole genome shotgun (WGS) entry which is preliminary data.</text>
</comment>
<organism evidence="1 2">
    <name type="scientific">Pseudomonas taiwanensis SJ9</name>
    <dbReference type="NCBI Taxonomy" id="1388762"/>
    <lineage>
        <taxon>Bacteria</taxon>
        <taxon>Pseudomonadati</taxon>
        <taxon>Pseudomonadota</taxon>
        <taxon>Gammaproteobacteria</taxon>
        <taxon>Pseudomonadales</taxon>
        <taxon>Pseudomonadaceae</taxon>
        <taxon>Pseudomonas</taxon>
    </lineage>
</organism>
<sequence length="48" mass="5430">MVIQIIDKLHVCTNEAEHQTPIARDIHCPKAIQLSMQGMKPVTRAIHI</sequence>
<dbReference type="AlphaFoldDB" id="V7DEG7"/>
<proteinExistence type="predicted"/>
<accession>V7DEG7</accession>
<protein>
    <submittedName>
        <fullName evidence="1">Uncharacterized protein</fullName>
    </submittedName>
</protein>
<evidence type="ECO:0000313" key="2">
    <source>
        <dbReference type="Proteomes" id="UP000018511"/>
    </source>
</evidence>